<keyword evidence="5" id="KW-0864">Zinc transport</keyword>
<reference evidence="6 7" key="1">
    <citation type="submission" date="2019-06" db="EMBL/GenBank/DDBJ databases">
        <title>Whole genome sequence for Cellvibrionaceae sp. R142.</title>
        <authorList>
            <person name="Wang G."/>
        </authorList>
    </citation>
    <scope>NUCLEOTIDE SEQUENCE [LARGE SCALE GENOMIC DNA]</scope>
    <source>
        <strain evidence="6 7">R142</strain>
    </source>
</reference>
<dbReference type="GO" id="GO:0046872">
    <property type="term" value="F:metal ion binding"/>
    <property type="evidence" value="ECO:0007669"/>
    <property type="project" value="InterPro"/>
</dbReference>
<dbReference type="Gene3D" id="3.40.50.1980">
    <property type="entry name" value="Nitrogenase molybdenum iron protein domain"/>
    <property type="match status" value="2"/>
</dbReference>
<dbReference type="GO" id="GO:0006829">
    <property type="term" value="P:zinc ion transport"/>
    <property type="evidence" value="ECO:0007669"/>
    <property type="project" value="UniProtKB-KW"/>
</dbReference>
<sequence>MVMLMRQVLILLTFWTLTVVTGGARAEIPGDLRVLVSIQPLAALTRAILGDLGQVDTLLPLSASPHHFALRTSDLRRLRQAHLVVWMGPALERPLQKPLAARGKDVVLTLVDLEGLHWPAVAARGGGHHSGDRDPHIWLAPRNGIVITEAIAAHLIRLRPDAEAALRRRADGLIDELVRLDQRVRERLAAVRDRGFITYHDGYGHFVQAYDLQQLGYVTKVPDRRPGARHLAAMEQLAAGCLLVDSAYQHGHAAAIAARWGLALVPLEPFGRERDTYPQLLDRLAENFYVCLNMASKTPDGDGNG</sequence>
<keyword evidence="5" id="KW-0862">Zinc</keyword>
<evidence type="ECO:0000256" key="4">
    <source>
        <dbReference type="ARBA" id="ARBA00022729"/>
    </source>
</evidence>
<dbReference type="GO" id="GO:0007155">
    <property type="term" value="P:cell adhesion"/>
    <property type="evidence" value="ECO:0007669"/>
    <property type="project" value="InterPro"/>
</dbReference>
<evidence type="ECO:0000256" key="2">
    <source>
        <dbReference type="ARBA" id="ARBA00015915"/>
    </source>
</evidence>
<dbReference type="PANTHER" id="PTHR42953:SF3">
    <property type="entry name" value="HIGH-AFFINITY ZINC UPTAKE SYSTEM PROTEIN ZNUA"/>
    <property type="match status" value="1"/>
</dbReference>
<keyword evidence="3" id="KW-0813">Transport</keyword>
<dbReference type="EMBL" id="VHSG01000023">
    <property type="protein sequence ID" value="TQV70732.1"/>
    <property type="molecule type" value="Genomic_DNA"/>
</dbReference>
<dbReference type="AlphaFoldDB" id="A0A545T0I5"/>
<dbReference type="OrthoDB" id="7346865at2"/>
<dbReference type="PANTHER" id="PTHR42953">
    <property type="entry name" value="HIGH-AFFINITY ZINC UPTAKE SYSTEM PROTEIN ZNUA-RELATED"/>
    <property type="match status" value="1"/>
</dbReference>
<dbReference type="PRINTS" id="PR00691">
    <property type="entry name" value="ADHESINB"/>
</dbReference>
<dbReference type="InterPro" id="IPR006127">
    <property type="entry name" value="ZnuA-like"/>
</dbReference>
<comment type="caution">
    <text evidence="6">The sequence shown here is derived from an EMBL/GenBank/DDBJ whole genome shotgun (WGS) entry which is preliminary data.</text>
</comment>
<evidence type="ECO:0000256" key="3">
    <source>
        <dbReference type="ARBA" id="ARBA00022448"/>
    </source>
</evidence>
<evidence type="ECO:0000256" key="5">
    <source>
        <dbReference type="ARBA" id="ARBA00022906"/>
    </source>
</evidence>
<accession>A0A545T0I5</accession>
<dbReference type="InterPro" id="IPR006129">
    <property type="entry name" value="AdhesinB"/>
</dbReference>
<keyword evidence="5" id="KW-0406">Ion transport</keyword>
<name>A0A545T0I5_9GAMM</name>
<keyword evidence="4" id="KW-0732">Signal</keyword>
<evidence type="ECO:0000313" key="6">
    <source>
        <dbReference type="EMBL" id="TQV70732.1"/>
    </source>
</evidence>
<dbReference type="Proteomes" id="UP000319732">
    <property type="component" value="Unassembled WGS sequence"/>
</dbReference>
<organism evidence="6 7">
    <name type="scientific">Exilibacterium tricleocarpae</name>
    <dbReference type="NCBI Taxonomy" id="2591008"/>
    <lineage>
        <taxon>Bacteria</taxon>
        <taxon>Pseudomonadati</taxon>
        <taxon>Pseudomonadota</taxon>
        <taxon>Gammaproteobacteria</taxon>
        <taxon>Cellvibrionales</taxon>
        <taxon>Cellvibrionaceae</taxon>
        <taxon>Exilibacterium</taxon>
    </lineage>
</organism>
<dbReference type="SUPFAM" id="SSF53807">
    <property type="entry name" value="Helical backbone' metal receptor"/>
    <property type="match status" value="1"/>
</dbReference>
<proteinExistence type="inferred from homology"/>
<protein>
    <recommendedName>
        <fullName evidence="2">High-affinity zinc uptake system protein ZnuA</fullName>
    </recommendedName>
</protein>
<evidence type="ECO:0000256" key="1">
    <source>
        <dbReference type="ARBA" id="ARBA00011028"/>
    </source>
</evidence>
<dbReference type="InterPro" id="IPR050492">
    <property type="entry name" value="Bact_metal-bind_prot9"/>
</dbReference>
<evidence type="ECO:0000313" key="7">
    <source>
        <dbReference type="Proteomes" id="UP000319732"/>
    </source>
</evidence>
<gene>
    <name evidence="6" type="ORF">FKG94_20600</name>
</gene>
<keyword evidence="7" id="KW-1185">Reference proteome</keyword>
<dbReference type="Pfam" id="PF01297">
    <property type="entry name" value="ZnuA"/>
    <property type="match status" value="1"/>
</dbReference>
<comment type="similarity">
    <text evidence="1">Belongs to the bacterial solute-binding protein 9 family.</text>
</comment>